<accession>A0ABT4TNU6</accession>
<dbReference type="Pfam" id="PF00326">
    <property type="entry name" value="Peptidase_S9"/>
    <property type="match status" value="1"/>
</dbReference>
<dbReference type="SUPFAM" id="SSF53474">
    <property type="entry name" value="alpha/beta-Hydrolases"/>
    <property type="match status" value="1"/>
</dbReference>
<reference evidence="2" key="1">
    <citation type="submission" date="2023-01" db="EMBL/GenBank/DDBJ databases">
        <title>Draft genome sequence of Nocardiopsis sp. LSu2-4 isolated from halophytes.</title>
        <authorList>
            <person name="Duangmal K."/>
            <person name="Chantavorakit T."/>
        </authorList>
    </citation>
    <scope>NUCLEOTIDE SEQUENCE</scope>
    <source>
        <strain evidence="2">LSu2-4</strain>
    </source>
</reference>
<dbReference type="InterPro" id="IPR001375">
    <property type="entry name" value="Peptidase_S9_cat"/>
</dbReference>
<name>A0ABT4TNU6_9ACTN</name>
<keyword evidence="3" id="KW-1185">Reference proteome</keyword>
<sequence length="291" mass="29734">MTHTETAVSPAAGPAPGPVAGTAAGVPFLAVPPAIGGPHAPLVLALHAFEPPRGETALAGTLPLASLPAWRVYLGLPMFGARLPEGGVAAVNELGRADYLLHLYAPVVEQAGNELHAAAAELATRFPVVDGPVGLMGVGAGGAAAMLALAESDLPVAAVGVVNPVTAPQRVIAARERRTGAPYAWTEEARDAALRLDVAGRVSDMAARRQIPPVLVVSGGQDEVVPPDHGRGLCTALAPYTGPERVRHAVVPDLAHTLGPEPGLQPGPPTPGGVLADRALTEWFHRHLSEQ</sequence>
<evidence type="ECO:0000259" key="1">
    <source>
        <dbReference type="Pfam" id="PF00326"/>
    </source>
</evidence>
<feature type="domain" description="Peptidase S9 prolyl oligopeptidase catalytic" evidence="1">
    <location>
        <begin position="115"/>
        <end position="259"/>
    </location>
</feature>
<dbReference type="EMBL" id="JAQFWP010000034">
    <property type="protein sequence ID" value="MDA2806372.1"/>
    <property type="molecule type" value="Genomic_DNA"/>
</dbReference>
<dbReference type="GO" id="GO:0016787">
    <property type="term" value="F:hydrolase activity"/>
    <property type="evidence" value="ECO:0007669"/>
    <property type="project" value="UniProtKB-KW"/>
</dbReference>
<dbReference type="Gene3D" id="3.40.50.1820">
    <property type="entry name" value="alpha/beta hydrolase"/>
    <property type="match status" value="1"/>
</dbReference>
<dbReference type="Proteomes" id="UP001165685">
    <property type="component" value="Unassembled WGS sequence"/>
</dbReference>
<dbReference type="InterPro" id="IPR029058">
    <property type="entry name" value="AB_hydrolase_fold"/>
</dbReference>
<keyword evidence="2" id="KW-0378">Hydrolase</keyword>
<dbReference type="RefSeq" id="WP_270679015.1">
    <property type="nucleotide sequence ID" value="NZ_JAQFWP010000034.1"/>
</dbReference>
<organism evidence="2 3">
    <name type="scientific">Nocardiopsis suaedae</name>
    <dbReference type="NCBI Taxonomy" id="3018444"/>
    <lineage>
        <taxon>Bacteria</taxon>
        <taxon>Bacillati</taxon>
        <taxon>Actinomycetota</taxon>
        <taxon>Actinomycetes</taxon>
        <taxon>Streptosporangiales</taxon>
        <taxon>Nocardiopsidaceae</taxon>
        <taxon>Nocardiopsis</taxon>
    </lineage>
</organism>
<gene>
    <name evidence="2" type="ORF">O4U47_17805</name>
</gene>
<evidence type="ECO:0000313" key="3">
    <source>
        <dbReference type="Proteomes" id="UP001165685"/>
    </source>
</evidence>
<evidence type="ECO:0000313" key="2">
    <source>
        <dbReference type="EMBL" id="MDA2806372.1"/>
    </source>
</evidence>
<protein>
    <submittedName>
        <fullName evidence="2">Alpha/beta hydrolase</fullName>
    </submittedName>
</protein>
<comment type="caution">
    <text evidence="2">The sequence shown here is derived from an EMBL/GenBank/DDBJ whole genome shotgun (WGS) entry which is preliminary data.</text>
</comment>
<proteinExistence type="predicted"/>